<evidence type="ECO:0000256" key="8">
    <source>
        <dbReference type="ARBA" id="ARBA00022723"/>
    </source>
</evidence>
<dbReference type="SMART" id="SM00861">
    <property type="entry name" value="Transket_pyr"/>
    <property type="match status" value="1"/>
</dbReference>
<dbReference type="PANTHER" id="PTHR43322:SF1">
    <property type="entry name" value="1-DEOXY-D-XYLULOSE-5-PHOSPHATE SYNTHASE"/>
    <property type="match status" value="1"/>
</dbReference>
<evidence type="ECO:0000256" key="2">
    <source>
        <dbReference type="ARBA" id="ARBA00001964"/>
    </source>
</evidence>
<dbReference type="GO" id="GO:0016114">
    <property type="term" value="P:terpenoid biosynthetic process"/>
    <property type="evidence" value="ECO:0007669"/>
    <property type="project" value="InterPro"/>
</dbReference>
<dbReference type="InterPro" id="IPR033248">
    <property type="entry name" value="Transketolase_C"/>
</dbReference>
<evidence type="ECO:0000256" key="4">
    <source>
        <dbReference type="ARBA" id="ARBA00011081"/>
    </source>
</evidence>
<dbReference type="HOGENOM" id="CLU_009227_1_4_0"/>
<dbReference type="InterPro" id="IPR029061">
    <property type="entry name" value="THDP-binding"/>
</dbReference>
<dbReference type="eggNOG" id="COG1154">
    <property type="taxonomic scope" value="Bacteria"/>
</dbReference>
<dbReference type="EC" id="2.2.1.7" evidence="6"/>
<dbReference type="Gene3D" id="3.40.50.920">
    <property type="match status" value="1"/>
</dbReference>
<dbReference type="Pfam" id="PF13292">
    <property type="entry name" value="DXP_synthase_N"/>
    <property type="match status" value="1"/>
</dbReference>
<dbReference type="InterPro" id="IPR005475">
    <property type="entry name" value="Transketolase-like_Pyr-bd"/>
</dbReference>
<evidence type="ECO:0000256" key="12">
    <source>
        <dbReference type="ARBA" id="ARBA00023229"/>
    </source>
</evidence>
<reference evidence="14 17" key="1">
    <citation type="submission" date="2009-10" db="EMBL/GenBank/DDBJ databases">
        <title>Complete sequence of Fibrobacter succinogenes subsp. succinogenes S85.</title>
        <authorList>
            <consortium name="US DOE Joint Genome Institute"/>
            <person name="Lucas S."/>
            <person name="Copeland A."/>
            <person name="Lapidus A."/>
            <person name="Glavina del Rio T."/>
            <person name="Tice H."/>
            <person name="Bruce D."/>
            <person name="Goodwin L."/>
            <person name="Pitluck S."/>
            <person name="Chertkov O."/>
            <person name="Detter J.C."/>
            <person name="Han C."/>
            <person name="Tapia R."/>
            <person name="Larimer F."/>
            <person name="Land M."/>
            <person name="Hauser L."/>
            <person name="Kyrpides N."/>
            <person name="Mikhailova N."/>
            <person name="Weimer P.J."/>
            <person name="Stevenson D.M."/>
            <person name="Boyum J."/>
            <person name="Brumm P.I."/>
            <person name="Mead D."/>
        </authorList>
    </citation>
    <scope>NUCLEOTIDE SEQUENCE [LARGE SCALE GENOMIC DNA]</scope>
    <source>
        <strain evidence="17">ATCC 19169 / S85</strain>
        <strain evidence="14">S85</strain>
    </source>
</reference>
<dbReference type="KEGG" id="fsu:Fisuc_2730"/>
<dbReference type="InterPro" id="IPR009014">
    <property type="entry name" value="Transketo_C/PFOR_II"/>
</dbReference>
<protein>
    <recommendedName>
        <fullName evidence="6">1-deoxy-D-xylulose-5-phosphate synthase</fullName>
        <ecNumber evidence="6">2.2.1.7</ecNumber>
    </recommendedName>
</protein>
<keyword evidence="17" id="KW-1185">Reference proteome</keyword>
<dbReference type="PATRIC" id="fig|59374.8.peg.3154"/>
<proteinExistence type="inferred from homology"/>
<name>C9RN61_FIBSS</name>
<dbReference type="GO" id="GO:0009228">
    <property type="term" value="P:thiamine biosynthetic process"/>
    <property type="evidence" value="ECO:0007669"/>
    <property type="project" value="UniProtKB-KW"/>
</dbReference>
<evidence type="ECO:0000256" key="1">
    <source>
        <dbReference type="ARBA" id="ARBA00001946"/>
    </source>
</evidence>
<feature type="domain" description="Transketolase-like pyrimidine-binding" evidence="13">
    <location>
        <begin position="277"/>
        <end position="443"/>
    </location>
</feature>
<dbReference type="RefSeq" id="WP_014547321.1">
    <property type="nucleotide sequence ID" value="NC_013410.1"/>
</dbReference>
<dbReference type="AlphaFoldDB" id="C9RN61"/>
<comment type="cofactor">
    <cofactor evidence="2">
        <name>thiamine diphosphate</name>
        <dbReference type="ChEBI" id="CHEBI:58937"/>
    </cofactor>
</comment>
<dbReference type="STRING" id="59374.FSU_3301"/>
<dbReference type="Proteomes" id="UP000000517">
    <property type="component" value="Chromosome"/>
</dbReference>
<dbReference type="Gene3D" id="3.40.50.970">
    <property type="match status" value="2"/>
</dbReference>
<accession>C9RN61</accession>
<keyword evidence="9" id="KW-0460">Magnesium</keyword>
<dbReference type="CDD" id="cd07033">
    <property type="entry name" value="TPP_PYR_DXS_TK_like"/>
    <property type="match status" value="1"/>
</dbReference>
<evidence type="ECO:0000313" key="17">
    <source>
        <dbReference type="Proteomes" id="UP000001497"/>
    </source>
</evidence>
<dbReference type="NCBIfam" id="NF008968">
    <property type="entry name" value="PRK12315.1"/>
    <property type="match status" value="1"/>
</dbReference>
<evidence type="ECO:0000256" key="6">
    <source>
        <dbReference type="ARBA" id="ARBA00013150"/>
    </source>
</evidence>
<dbReference type="GO" id="GO:0008661">
    <property type="term" value="F:1-deoxy-D-xylulose-5-phosphate synthase activity"/>
    <property type="evidence" value="ECO:0007669"/>
    <property type="project" value="UniProtKB-EC"/>
</dbReference>
<dbReference type="SUPFAM" id="SSF52518">
    <property type="entry name" value="Thiamin diphosphate-binding fold (THDP-binding)"/>
    <property type="match status" value="2"/>
</dbReference>
<evidence type="ECO:0000256" key="9">
    <source>
        <dbReference type="ARBA" id="ARBA00022842"/>
    </source>
</evidence>
<comment type="similarity">
    <text evidence="4">Belongs to the transketolase family. DXPS subfamily.</text>
</comment>
<dbReference type="GO" id="GO:0019288">
    <property type="term" value="P:isopentenyl diphosphate biosynthetic process, methylerythritol 4-phosphate pathway"/>
    <property type="evidence" value="ECO:0007669"/>
    <property type="project" value="TreeGrafter"/>
</dbReference>
<evidence type="ECO:0000256" key="3">
    <source>
        <dbReference type="ARBA" id="ARBA00004980"/>
    </source>
</evidence>
<dbReference type="Proteomes" id="UP000001497">
    <property type="component" value="Chromosome"/>
</dbReference>
<dbReference type="Pfam" id="PF02779">
    <property type="entry name" value="Transket_pyr"/>
    <property type="match status" value="1"/>
</dbReference>
<evidence type="ECO:0000259" key="13">
    <source>
        <dbReference type="SMART" id="SM00861"/>
    </source>
</evidence>
<sequence>MLLEKIKSPADVKALDIKSLEQLAAEMRTALLKKLSKRGGHVAPNLGFVEGTIALHYVFDSPRDKIVYDVSHQSYSHKMLTGRAQAFLEESHYGDVTGYSEPTESEHDFFMVGHTSTSVSLALGLATARDVLRESGNVIAVIGDGSLSGGEAFEGLDNAGEYATNFIVVVNDNEMSIAENHGGLYKSLAELRTTAGKSENNYFKSLGFDYKYLEQGNDIASLIEIFKSVKNSTRPVVVHLHTQKGRGYSYAEQNREGWHWAAPFNIETSEINWGSGENYGEILGLYLMAKIKSDPKVVVIHSAVPAGIGFYEARRKEAGKQYIDVGIAEEHAVALASGLAKGGAKPIYSTHGTFIQRTYDQLSQDLCANNNPATILVTMSGADGMNDTTHLCIFDIPMLSNIPNLVYLCPTCVEEFKTMADWAIDQTEHPVAIRVPNAVHHRSDIFEKDYSRLNKFKVVHRGERVALIGLGDFYQRAAAVALELRREGIDATLVNPRYASGVDKDLLLELAKTHDVFVTLENGVIEGGFGQKVATALGDTCAKVLVRGLSKEFYDKVSFADLCEKNHLNPSQVAKDVMQLLS</sequence>
<reference evidence="16" key="2">
    <citation type="submission" date="2010-08" db="EMBL/GenBank/DDBJ databases">
        <title>Complete sequence of Fibrobacter succinogenes subsp. succinogenes S85.</title>
        <authorList>
            <person name="Durkin A.S."/>
            <person name="Nelson K.E."/>
            <person name="Morrison M."/>
            <person name="Forsberg C.W."/>
            <person name="Wilson D.B."/>
            <person name="Russell J.B."/>
            <person name="Cann I.K.O."/>
            <person name="Mackie R.I."/>
            <person name="White B.A."/>
        </authorList>
    </citation>
    <scope>NUCLEOTIDE SEQUENCE [LARGE SCALE GENOMIC DNA]</scope>
    <source>
        <strain evidence="16">ATCC 19169 / S85</strain>
    </source>
</reference>
<keyword evidence="12" id="KW-0414">Isoprene biosynthesis</keyword>
<dbReference type="CDD" id="cd02007">
    <property type="entry name" value="TPP_DXS"/>
    <property type="match status" value="1"/>
</dbReference>
<dbReference type="KEGG" id="fsc:FSU_3301"/>
<dbReference type="OrthoDB" id="9803371at2"/>
<dbReference type="EMBL" id="CP002158">
    <property type="protein sequence ID" value="ADL27377.1"/>
    <property type="molecule type" value="Genomic_DNA"/>
</dbReference>
<comment type="pathway">
    <text evidence="3">Metabolic intermediate biosynthesis; 1-deoxy-D-xylulose 5-phosphate biosynthesis; 1-deoxy-D-xylulose 5-phosphate from D-glyceraldehyde 3-phosphate and pyruvate: step 1/1.</text>
</comment>
<evidence type="ECO:0000313" key="16">
    <source>
        <dbReference type="Proteomes" id="UP000000517"/>
    </source>
</evidence>
<keyword evidence="8" id="KW-0479">Metal-binding</keyword>
<dbReference type="InterPro" id="IPR005477">
    <property type="entry name" value="Dxylulose-5-P_synthase"/>
</dbReference>
<comment type="subunit">
    <text evidence="5">Homodimer.</text>
</comment>
<dbReference type="PANTHER" id="PTHR43322">
    <property type="entry name" value="1-D-DEOXYXYLULOSE 5-PHOSPHATE SYNTHASE-RELATED"/>
    <property type="match status" value="1"/>
</dbReference>
<dbReference type="NCBIfam" id="NF003933">
    <property type="entry name" value="PRK05444.2-2"/>
    <property type="match status" value="1"/>
</dbReference>
<dbReference type="PROSITE" id="PS00801">
    <property type="entry name" value="TRANSKETOLASE_1"/>
    <property type="match status" value="1"/>
</dbReference>
<dbReference type="Pfam" id="PF02780">
    <property type="entry name" value="Transketolase_C"/>
    <property type="match status" value="1"/>
</dbReference>
<dbReference type="UniPathway" id="UPA00064">
    <property type="reaction ID" value="UER00091"/>
</dbReference>
<keyword evidence="7 14" id="KW-0808">Transferase</keyword>
<keyword evidence="10" id="KW-0784">Thiamine biosynthesis</keyword>
<keyword evidence="11" id="KW-0786">Thiamine pyrophosphate</keyword>
<reference evidence="15" key="3">
    <citation type="submission" date="2010-08" db="EMBL/GenBank/DDBJ databases">
        <authorList>
            <person name="Durkin A.S."/>
            <person name="Nelson K.E."/>
            <person name="Morrison M."/>
            <person name="Forsberg C.W."/>
            <person name="Wilson D.B."/>
            <person name="Russell J.B."/>
            <person name="Cann I.K.O."/>
            <person name="Mackie R.I."/>
            <person name="White B.A."/>
        </authorList>
    </citation>
    <scope>NUCLEOTIDE SEQUENCE</scope>
    <source>
        <strain evidence="15">S85</strain>
    </source>
</reference>
<evidence type="ECO:0000256" key="7">
    <source>
        <dbReference type="ARBA" id="ARBA00022679"/>
    </source>
</evidence>
<dbReference type="InterPro" id="IPR049557">
    <property type="entry name" value="Transketolase_CS"/>
</dbReference>
<dbReference type="FunFam" id="3.40.50.970:FF:000010">
    <property type="entry name" value="1-deoxy-D-xylulose-5-phosphate synthase"/>
    <property type="match status" value="1"/>
</dbReference>
<dbReference type="SUPFAM" id="SSF52922">
    <property type="entry name" value="TK C-terminal domain-like"/>
    <property type="match status" value="1"/>
</dbReference>
<evidence type="ECO:0000313" key="15">
    <source>
        <dbReference type="EMBL" id="ADL27377.1"/>
    </source>
</evidence>
<evidence type="ECO:0000256" key="10">
    <source>
        <dbReference type="ARBA" id="ARBA00022977"/>
    </source>
</evidence>
<evidence type="ECO:0000256" key="11">
    <source>
        <dbReference type="ARBA" id="ARBA00023052"/>
    </source>
</evidence>
<comment type="cofactor">
    <cofactor evidence="1">
        <name>Mg(2+)</name>
        <dbReference type="ChEBI" id="CHEBI:18420"/>
    </cofactor>
</comment>
<gene>
    <name evidence="14" type="ordered locus">Fisuc_2730</name>
    <name evidence="15" type="ordered locus">FSU_3301</name>
</gene>
<organism evidence="15 16">
    <name type="scientific">Fibrobacter succinogenes (strain ATCC 19169 / S85)</name>
    <dbReference type="NCBI Taxonomy" id="59374"/>
    <lineage>
        <taxon>Bacteria</taxon>
        <taxon>Pseudomonadati</taxon>
        <taxon>Fibrobacterota</taxon>
        <taxon>Fibrobacteria</taxon>
        <taxon>Fibrobacterales</taxon>
        <taxon>Fibrobacteraceae</taxon>
        <taxon>Fibrobacter</taxon>
    </lineage>
</organism>
<evidence type="ECO:0000313" key="14">
    <source>
        <dbReference type="EMBL" id="ACX76313.1"/>
    </source>
</evidence>
<evidence type="ECO:0000256" key="5">
    <source>
        <dbReference type="ARBA" id="ARBA00011738"/>
    </source>
</evidence>
<dbReference type="GO" id="GO:0005829">
    <property type="term" value="C:cytosol"/>
    <property type="evidence" value="ECO:0007669"/>
    <property type="project" value="TreeGrafter"/>
</dbReference>
<dbReference type="GO" id="GO:0046872">
    <property type="term" value="F:metal ion binding"/>
    <property type="evidence" value="ECO:0007669"/>
    <property type="project" value="UniProtKB-KW"/>
</dbReference>
<dbReference type="EMBL" id="CP001792">
    <property type="protein sequence ID" value="ACX76313.1"/>
    <property type="molecule type" value="Genomic_DNA"/>
</dbReference>